<dbReference type="RefSeq" id="WP_151139061.1">
    <property type="nucleotide sequence ID" value="NZ_VZUS01000001.1"/>
</dbReference>
<proteinExistence type="predicted"/>
<sequence length="203" mass="22485">MERPSVFHLHYHVPDVDYAASVLVAHGIVPSRRFGSLDGESVSFAPDETAPPEFSRRLQTNRGGMADVTLTPAPRLDFDHFGVVVENVSTVVERAREREWTVTENDRRTFLVTPWGFRVELQAAESDVIAELGPATDCQFTDVTLAVPVEAREQIDRGLRAVLGNVANLRITPVRGPTPAVREALLDGERVENPRFVMDSLSP</sequence>
<name>A0A643JZQ8_9EURY</name>
<evidence type="ECO:0000313" key="1">
    <source>
        <dbReference type="EMBL" id="KAB1188893.1"/>
    </source>
</evidence>
<dbReference type="AlphaFoldDB" id="A0A643JZQ8"/>
<accession>A0A643JZQ8</accession>
<protein>
    <submittedName>
        <fullName evidence="1">Uncharacterized protein</fullName>
    </submittedName>
</protein>
<dbReference type="InterPro" id="IPR029068">
    <property type="entry name" value="Glyas_Bleomycin-R_OHBP_Dase"/>
</dbReference>
<comment type="caution">
    <text evidence="1">The sequence shown here is derived from an EMBL/GenBank/DDBJ whole genome shotgun (WGS) entry which is preliminary data.</text>
</comment>
<reference evidence="1" key="1">
    <citation type="submission" date="2019-09" db="EMBL/GenBank/DDBJ databases">
        <title>Genomic analysis of Haloferax sp. CBA1149.</title>
        <authorList>
            <person name="Roh S.W."/>
        </authorList>
    </citation>
    <scope>NUCLEOTIDE SEQUENCE</scope>
    <source>
        <strain evidence="1">CBA1149</strain>
    </source>
</reference>
<gene>
    <name evidence="1" type="ORF">Hfx1149_12945</name>
</gene>
<dbReference type="Gene3D" id="3.10.180.10">
    <property type="entry name" value="2,3-Dihydroxybiphenyl 1,2-Dioxygenase, domain 1"/>
    <property type="match status" value="1"/>
</dbReference>
<dbReference type="EMBL" id="VZUS01000001">
    <property type="protein sequence ID" value="KAB1188893.1"/>
    <property type="molecule type" value="Genomic_DNA"/>
</dbReference>
<organism evidence="1">
    <name type="scientific">Haloferax sp. CBA1149</name>
    <dbReference type="NCBI Taxonomy" id="2650753"/>
    <lineage>
        <taxon>Archaea</taxon>
        <taxon>Methanobacteriati</taxon>
        <taxon>Methanobacteriota</taxon>
        <taxon>Stenosarchaea group</taxon>
        <taxon>Halobacteria</taxon>
        <taxon>Halobacteriales</taxon>
        <taxon>Haloferacaceae</taxon>
        <taxon>Haloferax</taxon>
    </lineage>
</organism>
<dbReference type="SUPFAM" id="SSF54593">
    <property type="entry name" value="Glyoxalase/Bleomycin resistance protein/Dihydroxybiphenyl dioxygenase"/>
    <property type="match status" value="1"/>
</dbReference>